<evidence type="ECO:0000256" key="2">
    <source>
        <dbReference type="RuleBase" id="RU365031"/>
    </source>
</evidence>
<sequence length="299" mass="33694">MVEFDNHDIVKPALDKVIAAILTQLQHDAVKVIWLSVDFRMLIAATGLKHTDAQKAAGFILESVISSLDVEQTLIVPTFYFGFPQSKVFDRRNSPVQTGVFGGLLLEKYAANRIVQPFYSFLVFGKQAEPLLNQRFLHSTGPNSIFEWVVEQNTRVIAVGHHYVKSLTSIHHAEQMAAVSYRYEKFFAGVLLQDGQQEPLQCGFYVRELGVCDFSSLTLRGDNKLRDEGMVASCLIMGMRRPLLLHIVDHYPVHKLLVADLNRPEPQFVDYYGPQRANVDVINSVVADKLYQAELNSLA</sequence>
<dbReference type="EC" id="2.3.1.-" evidence="2"/>
<evidence type="ECO:0000313" key="4">
    <source>
        <dbReference type="Proteomes" id="UP001595453"/>
    </source>
</evidence>
<name>A0ABV7CH07_9GAMM</name>
<dbReference type="InterPro" id="IPR028345">
    <property type="entry name" value="Antibiotic_NAT-like"/>
</dbReference>
<proteinExistence type="inferred from homology"/>
<keyword evidence="2" id="KW-0808">Transferase</keyword>
<evidence type="ECO:0000256" key="1">
    <source>
        <dbReference type="ARBA" id="ARBA00012882"/>
    </source>
</evidence>
<dbReference type="EMBL" id="JBHRSD010000010">
    <property type="protein sequence ID" value="MFC3031826.1"/>
    <property type="molecule type" value="Genomic_DNA"/>
</dbReference>
<dbReference type="SUPFAM" id="SSF110710">
    <property type="entry name" value="TTHA0583/YokD-like"/>
    <property type="match status" value="1"/>
</dbReference>
<keyword evidence="2" id="KW-0046">Antibiotic resistance</keyword>
<protein>
    <recommendedName>
        <fullName evidence="1 2">Aminoglycoside N(3)-acetyltransferase</fullName>
        <ecNumber evidence="2">2.3.1.-</ecNumber>
    </recommendedName>
</protein>
<dbReference type="Pfam" id="PF02522">
    <property type="entry name" value="Antibiotic_NAT"/>
    <property type="match status" value="1"/>
</dbReference>
<keyword evidence="4" id="KW-1185">Reference proteome</keyword>
<gene>
    <name evidence="3" type="ORF">ACFOEE_04785</name>
</gene>
<dbReference type="InterPro" id="IPR003679">
    <property type="entry name" value="Amioglycoside_AcTrfase"/>
</dbReference>
<dbReference type="RefSeq" id="WP_377121453.1">
    <property type="nucleotide sequence ID" value="NZ_JBHRSD010000010.1"/>
</dbReference>
<accession>A0ABV7CH07</accession>
<organism evidence="3 4">
    <name type="scientific">Pseudoalteromonas fenneropenaei</name>
    <dbReference type="NCBI Taxonomy" id="1737459"/>
    <lineage>
        <taxon>Bacteria</taxon>
        <taxon>Pseudomonadati</taxon>
        <taxon>Pseudomonadota</taxon>
        <taxon>Gammaproteobacteria</taxon>
        <taxon>Alteromonadales</taxon>
        <taxon>Pseudoalteromonadaceae</taxon>
        <taxon>Pseudoalteromonas</taxon>
    </lineage>
</organism>
<comment type="similarity">
    <text evidence="2">Belongs to the antibiotic N-acetyltransferase family.</text>
</comment>
<reference evidence="4" key="1">
    <citation type="journal article" date="2019" name="Int. J. Syst. Evol. Microbiol.">
        <title>The Global Catalogue of Microorganisms (GCM) 10K type strain sequencing project: providing services to taxonomists for standard genome sequencing and annotation.</title>
        <authorList>
            <consortium name="The Broad Institute Genomics Platform"/>
            <consortium name="The Broad Institute Genome Sequencing Center for Infectious Disease"/>
            <person name="Wu L."/>
            <person name="Ma J."/>
        </authorList>
    </citation>
    <scope>NUCLEOTIDE SEQUENCE [LARGE SCALE GENOMIC DNA]</scope>
    <source>
        <strain evidence="4">KCTC 42730</strain>
    </source>
</reference>
<comment type="catalytic activity">
    <reaction evidence="2">
        <text>a 2-deoxystreptamine antibiotic + acetyl-CoA = an N(3)-acetyl-2-deoxystreptamine antibiotic + CoA + H(+)</text>
        <dbReference type="Rhea" id="RHEA:12665"/>
        <dbReference type="ChEBI" id="CHEBI:15378"/>
        <dbReference type="ChEBI" id="CHEBI:57287"/>
        <dbReference type="ChEBI" id="CHEBI:57288"/>
        <dbReference type="ChEBI" id="CHEBI:57921"/>
        <dbReference type="ChEBI" id="CHEBI:77452"/>
        <dbReference type="EC" id="2.3.1.81"/>
    </reaction>
</comment>
<comment type="caution">
    <text evidence="3">The sequence shown here is derived from an EMBL/GenBank/DDBJ whole genome shotgun (WGS) entry which is preliminary data.</text>
</comment>
<evidence type="ECO:0000313" key="3">
    <source>
        <dbReference type="EMBL" id="MFC3031826.1"/>
    </source>
</evidence>
<dbReference type="Proteomes" id="UP001595453">
    <property type="component" value="Unassembled WGS sequence"/>
</dbReference>
<keyword evidence="2" id="KW-0012">Acyltransferase</keyword>